<dbReference type="STRING" id="870435.A0A0C3JV32"/>
<evidence type="ECO:0000313" key="3">
    <source>
        <dbReference type="Proteomes" id="UP000054217"/>
    </source>
</evidence>
<dbReference type="EMBL" id="KN831989">
    <property type="protein sequence ID" value="KIO01302.1"/>
    <property type="molecule type" value="Genomic_DNA"/>
</dbReference>
<evidence type="ECO:0000313" key="2">
    <source>
        <dbReference type="EMBL" id="KIO01302.1"/>
    </source>
</evidence>
<dbReference type="AlphaFoldDB" id="A0A0C3JV32"/>
<dbReference type="HOGENOM" id="CLU_1111756_0_0_1"/>
<feature type="compositionally biased region" description="Polar residues" evidence="1">
    <location>
        <begin position="122"/>
        <end position="132"/>
    </location>
</feature>
<feature type="region of interest" description="Disordered" evidence="1">
    <location>
        <begin position="224"/>
        <end position="250"/>
    </location>
</feature>
<dbReference type="InParanoid" id="A0A0C3JV32"/>
<protein>
    <submittedName>
        <fullName evidence="2">Uncharacterized protein</fullName>
    </submittedName>
</protein>
<accession>A0A0C3JV32</accession>
<reference evidence="2 3" key="1">
    <citation type="submission" date="2014-04" db="EMBL/GenBank/DDBJ databases">
        <authorList>
            <consortium name="DOE Joint Genome Institute"/>
            <person name="Kuo A."/>
            <person name="Kohler A."/>
            <person name="Costa M.D."/>
            <person name="Nagy L.G."/>
            <person name="Floudas D."/>
            <person name="Copeland A."/>
            <person name="Barry K.W."/>
            <person name="Cichocki N."/>
            <person name="Veneault-Fourrey C."/>
            <person name="LaButti K."/>
            <person name="Lindquist E.A."/>
            <person name="Lipzen A."/>
            <person name="Lundell T."/>
            <person name="Morin E."/>
            <person name="Murat C."/>
            <person name="Sun H."/>
            <person name="Tunlid A."/>
            <person name="Henrissat B."/>
            <person name="Grigoriev I.V."/>
            <person name="Hibbett D.S."/>
            <person name="Martin F."/>
            <person name="Nordberg H.P."/>
            <person name="Cantor M.N."/>
            <person name="Hua S.X."/>
        </authorList>
    </citation>
    <scope>NUCLEOTIDE SEQUENCE [LARGE SCALE GENOMIC DNA]</scope>
    <source>
        <strain evidence="2 3">Marx 270</strain>
    </source>
</reference>
<evidence type="ECO:0000256" key="1">
    <source>
        <dbReference type="SAM" id="MobiDB-lite"/>
    </source>
</evidence>
<reference evidence="3" key="2">
    <citation type="submission" date="2015-01" db="EMBL/GenBank/DDBJ databases">
        <title>Evolutionary Origins and Diversification of the Mycorrhizal Mutualists.</title>
        <authorList>
            <consortium name="DOE Joint Genome Institute"/>
            <consortium name="Mycorrhizal Genomics Consortium"/>
            <person name="Kohler A."/>
            <person name="Kuo A."/>
            <person name="Nagy L.G."/>
            <person name="Floudas D."/>
            <person name="Copeland A."/>
            <person name="Barry K.W."/>
            <person name="Cichocki N."/>
            <person name="Veneault-Fourrey C."/>
            <person name="LaButti K."/>
            <person name="Lindquist E.A."/>
            <person name="Lipzen A."/>
            <person name="Lundell T."/>
            <person name="Morin E."/>
            <person name="Murat C."/>
            <person name="Riley R."/>
            <person name="Ohm R."/>
            <person name="Sun H."/>
            <person name="Tunlid A."/>
            <person name="Henrissat B."/>
            <person name="Grigoriev I.V."/>
            <person name="Hibbett D.S."/>
            <person name="Martin F."/>
        </authorList>
    </citation>
    <scope>NUCLEOTIDE SEQUENCE [LARGE SCALE GENOMIC DNA]</scope>
    <source>
        <strain evidence="3">Marx 270</strain>
    </source>
</reference>
<organism evidence="2 3">
    <name type="scientific">Pisolithus tinctorius Marx 270</name>
    <dbReference type="NCBI Taxonomy" id="870435"/>
    <lineage>
        <taxon>Eukaryota</taxon>
        <taxon>Fungi</taxon>
        <taxon>Dikarya</taxon>
        <taxon>Basidiomycota</taxon>
        <taxon>Agaricomycotina</taxon>
        <taxon>Agaricomycetes</taxon>
        <taxon>Agaricomycetidae</taxon>
        <taxon>Boletales</taxon>
        <taxon>Sclerodermatineae</taxon>
        <taxon>Pisolithaceae</taxon>
        <taxon>Pisolithus</taxon>
    </lineage>
</organism>
<dbReference type="Proteomes" id="UP000054217">
    <property type="component" value="Unassembled WGS sequence"/>
</dbReference>
<name>A0A0C3JV32_PISTI</name>
<keyword evidence="3" id="KW-1185">Reference proteome</keyword>
<feature type="region of interest" description="Disordered" evidence="1">
    <location>
        <begin position="122"/>
        <end position="174"/>
    </location>
</feature>
<proteinExistence type="predicted"/>
<dbReference type="OrthoDB" id="3265210at2759"/>
<feature type="region of interest" description="Disordered" evidence="1">
    <location>
        <begin position="1"/>
        <end position="20"/>
    </location>
</feature>
<feature type="compositionally biased region" description="Acidic residues" evidence="1">
    <location>
        <begin position="164"/>
        <end position="174"/>
    </location>
</feature>
<sequence>MPTAPPGALRTIRGTQPGLLDPSQPSRLLHFPDANLHFTSFDPKTALVDRQEPDMRKLNIPDILPPPKRVEGTQDKGFWPRPVILNGEQVHCYQEQWEIYKLDPAYRCPVFGGNKLSSITRVSLEDPSSSALDPSGVKRSRSTSPDPAPQKRVRSCYAQSSTSDDSDGIEDSEEDEIEDMLVDEVDGSEMPKFTSNCKFGPVDRELLNAERQWRWRMNRVVQDKYNAAPPLPTGASFSMQDARSDSYHPT</sequence>
<gene>
    <name evidence="2" type="ORF">M404DRAFT_28842</name>
</gene>